<dbReference type="Gene3D" id="3.40.605.10">
    <property type="entry name" value="Aldehyde Dehydrogenase, Chain A, domain 1"/>
    <property type="match status" value="1"/>
</dbReference>
<dbReference type="Proteomes" id="UP001595190">
    <property type="component" value="Unassembled WGS sequence"/>
</dbReference>
<dbReference type="InterPro" id="IPR016162">
    <property type="entry name" value="Ald_DH_N"/>
</dbReference>
<keyword evidence="3" id="KW-0520">NAD</keyword>
<name>A0ABV6ZS10_9HYPH</name>
<dbReference type="RefSeq" id="WP_394315553.1">
    <property type="nucleotide sequence ID" value="NZ_JBHGPK010000056.1"/>
</dbReference>
<organism evidence="7 8">
    <name type="scientific">Labrys neptuniae</name>
    <dbReference type="NCBI Taxonomy" id="376174"/>
    <lineage>
        <taxon>Bacteria</taxon>
        <taxon>Pseudomonadati</taxon>
        <taxon>Pseudomonadota</taxon>
        <taxon>Alphaproteobacteria</taxon>
        <taxon>Hyphomicrobiales</taxon>
        <taxon>Xanthobacteraceae</taxon>
        <taxon>Labrys</taxon>
    </lineage>
</organism>
<evidence type="ECO:0000259" key="6">
    <source>
        <dbReference type="Pfam" id="PF00171"/>
    </source>
</evidence>
<evidence type="ECO:0000313" key="8">
    <source>
        <dbReference type="Proteomes" id="UP001595190"/>
    </source>
</evidence>
<dbReference type="PROSITE" id="PS00687">
    <property type="entry name" value="ALDEHYDE_DEHYDR_GLU"/>
    <property type="match status" value="1"/>
</dbReference>
<evidence type="ECO:0000256" key="5">
    <source>
        <dbReference type="RuleBase" id="RU003345"/>
    </source>
</evidence>
<keyword evidence="2 5" id="KW-0560">Oxidoreductase</keyword>
<gene>
    <name evidence="7" type="ORF">ACETRX_35715</name>
</gene>
<dbReference type="PANTHER" id="PTHR42986:SF1">
    <property type="entry name" value="BENZALDEHYDE DEHYDROGENASE YFMT"/>
    <property type="match status" value="1"/>
</dbReference>
<feature type="domain" description="Aldehyde dehydrogenase" evidence="6">
    <location>
        <begin position="18"/>
        <end position="479"/>
    </location>
</feature>
<dbReference type="EMBL" id="JBHGPK010000056">
    <property type="protein sequence ID" value="MFC2254966.1"/>
    <property type="molecule type" value="Genomic_DNA"/>
</dbReference>
<accession>A0ABV6ZS10</accession>
<dbReference type="Pfam" id="PF00171">
    <property type="entry name" value="Aldedh"/>
    <property type="match status" value="1"/>
</dbReference>
<proteinExistence type="inferred from homology"/>
<evidence type="ECO:0000256" key="3">
    <source>
        <dbReference type="ARBA" id="ARBA00023027"/>
    </source>
</evidence>
<dbReference type="SUPFAM" id="SSF53720">
    <property type="entry name" value="ALDH-like"/>
    <property type="match status" value="1"/>
</dbReference>
<evidence type="ECO:0000256" key="1">
    <source>
        <dbReference type="ARBA" id="ARBA00009986"/>
    </source>
</evidence>
<protein>
    <submittedName>
        <fullName evidence="7">Aldehyde dehydrogenase family protein</fullName>
    </submittedName>
</protein>
<dbReference type="Gene3D" id="3.40.309.10">
    <property type="entry name" value="Aldehyde Dehydrogenase, Chain A, domain 2"/>
    <property type="match status" value="1"/>
</dbReference>
<comment type="caution">
    <text evidence="7">The sequence shown here is derived from an EMBL/GenBank/DDBJ whole genome shotgun (WGS) entry which is preliminary data.</text>
</comment>
<reference evidence="7 8" key="1">
    <citation type="submission" date="2024-09" db="EMBL/GenBank/DDBJ databases">
        <title>Description of Labrys sedimenti sp. nov., isolated from a diclofenac-degrading enrichment culture, and genome-based reclassification of Labrys portucalensis as a later heterotypic synonym of Labrys neptuniae.</title>
        <authorList>
            <person name="Tancsics A."/>
            <person name="Csepanyi A."/>
        </authorList>
    </citation>
    <scope>NUCLEOTIDE SEQUENCE [LARGE SCALE GENOMIC DNA]</scope>
    <source>
        <strain evidence="7 8">LMG 23412</strain>
    </source>
</reference>
<dbReference type="InterPro" id="IPR029510">
    <property type="entry name" value="Ald_DH_CS_GLU"/>
</dbReference>
<comment type="similarity">
    <text evidence="1 5">Belongs to the aldehyde dehydrogenase family.</text>
</comment>
<dbReference type="InterPro" id="IPR016163">
    <property type="entry name" value="Ald_DH_C"/>
</dbReference>
<sequence length="489" mass="51399">MSIVTRGLLIGGREIPSTDNRLVDDISPWTGEVYAKVAAASPADVTAAVDAAAAAFPAWAAMRPFQRRKIFLRAADLMEARIENAIATMAGEVGGARPWAKFNVELCVEILREAAAAITQPVGQMLATDTPGARSYAKRVPYGVIAAISPWNAPYILGIRSIAIPLAVGNTVVMKPSEDAPISCGLYLADVLNEAGLPAGVLNVVTDDLKDAGTVVSTLIADPRVRLVNFTGSTNVGRIIGVEAAKNLKPAVLELGGKNALVVLKDADVDYAVKSAIFGAYINSGQICMSTDRVIVVRAIADQFVEKFTKAVDAIPYGDPSDPRTLVGPVVNIRAAKRVSALVKDAISKGAKVLAGSGEIEGPAGTLLKPMLLADITKDMDIFYGEIFGPATVVHVVDTIDEAVALANDSEYGLTGGVISENLMEALDVAERIQTGIIHVNDQGIADEPMAPFGGVKNTGYGRFGGQAGMDAFSATRWITVQERGHAKY</sequence>
<evidence type="ECO:0000256" key="4">
    <source>
        <dbReference type="PROSITE-ProRule" id="PRU10007"/>
    </source>
</evidence>
<feature type="active site" evidence="4">
    <location>
        <position position="254"/>
    </location>
</feature>
<dbReference type="InterPro" id="IPR015590">
    <property type="entry name" value="Aldehyde_DH_dom"/>
</dbReference>
<dbReference type="PANTHER" id="PTHR42986">
    <property type="entry name" value="BENZALDEHYDE DEHYDROGENASE YFMT"/>
    <property type="match status" value="1"/>
</dbReference>
<dbReference type="InterPro" id="IPR016161">
    <property type="entry name" value="Ald_DH/histidinol_DH"/>
</dbReference>
<evidence type="ECO:0000313" key="7">
    <source>
        <dbReference type="EMBL" id="MFC2254966.1"/>
    </source>
</evidence>
<evidence type="ECO:0000256" key="2">
    <source>
        <dbReference type="ARBA" id="ARBA00023002"/>
    </source>
</evidence>